<comment type="caution">
    <text evidence="1">The sequence shown here is derived from an EMBL/GenBank/DDBJ whole genome shotgun (WGS) entry which is preliminary data.</text>
</comment>
<name>A0ABV3P4V8_9ACTN</name>
<sequence>MPLLSRRPERYVPRHSTREVFRAWEPAAVVDVIRGESPADVLESVLEALDGLDARERQHA</sequence>
<keyword evidence="2" id="KW-1185">Reference proteome</keyword>
<accession>A0ABV3P4V8</accession>
<evidence type="ECO:0000313" key="2">
    <source>
        <dbReference type="Proteomes" id="UP001555826"/>
    </source>
</evidence>
<dbReference type="Proteomes" id="UP001555826">
    <property type="component" value="Unassembled WGS sequence"/>
</dbReference>
<proteinExistence type="predicted"/>
<dbReference type="EMBL" id="JBFNQN010000005">
    <property type="protein sequence ID" value="MEW9264664.1"/>
    <property type="molecule type" value="Genomic_DNA"/>
</dbReference>
<organism evidence="1 2">
    <name type="scientific">Kineococcus endophyticus</name>
    <dbReference type="NCBI Taxonomy" id="1181883"/>
    <lineage>
        <taxon>Bacteria</taxon>
        <taxon>Bacillati</taxon>
        <taxon>Actinomycetota</taxon>
        <taxon>Actinomycetes</taxon>
        <taxon>Kineosporiales</taxon>
        <taxon>Kineosporiaceae</taxon>
        <taxon>Kineococcus</taxon>
    </lineage>
</organism>
<gene>
    <name evidence="1" type="ORF">AB1207_07890</name>
</gene>
<reference evidence="1 2" key="1">
    <citation type="submission" date="2024-07" db="EMBL/GenBank/DDBJ databases">
        <authorList>
            <person name="Thanompreechachai J."/>
            <person name="Duangmal K."/>
        </authorList>
    </citation>
    <scope>NUCLEOTIDE SEQUENCE [LARGE SCALE GENOMIC DNA]</scope>
    <source>
        <strain evidence="1 2">KCTC 19886</strain>
    </source>
</reference>
<dbReference type="RefSeq" id="WP_367637448.1">
    <property type="nucleotide sequence ID" value="NZ_JBFNQN010000005.1"/>
</dbReference>
<evidence type="ECO:0000313" key="1">
    <source>
        <dbReference type="EMBL" id="MEW9264664.1"/>
    </source>
</evidence>
<protein>
    <submittedName>
        <fullName evidence="1">Uncharacterized protein</fullName>
    </submittedName>
</protein>